<gene>
    <name evidence="2" type="ORF">GCM10010833_34090</name>
</gene>
<evidence type="ECO:0000259" key="1">
    <source>
        <dbReference type="Pfam" id="PF03435"/>
    </source>
</evidence>
<sequence>MTDRTFDIIVYGATSFVGQIITRYMHEQFSDGSITWAIAGRSRSKLQKVSDAIGLAGVDILVADAADETALTKICARTKVVISTVGPYALYGDLLVQVCSATGTHYCDLTGEPQWIRKMQSRHEDDAKKSGARIVHCCGFDSIPSDLGVHFLQRHALEQFGQPCDRVEMRVVSIKGGASGGTIASMVNMVKEAVWDADLRRQLKDPYSLCPPGHPYRVQQRDVKIAYDTAYGGWIAPFIMAAINTRVVHRSNALSNNRYGTQFRYEEAVVAHGKGRARAMTWALNGLMIGLAVAPIRWLLETAVLPKPGEGPSEKAQQEGRFDLVFLGSTPTGETIRCRVTGDRDPGYGATAKMLSQAAACLAKDVPDNVAGGFWTPATILGDSLIERLRAHAGLTFEKLA</sequence>
<keyword evidence="3" id="KW-1185">Reference proteome</keyword>
<dbReference type="Gene3D" id="3.40.50.720">
    <property type="entry name" value="NAD(P)-binding Rossmann-like Domain"/>
    <property type="match status" value="1"/>
</dbReference>
<dbReference type="PANTHER" id="PTHR12286:SF5">
    <property type="entry name" value="SACCHAROPINE DEHYDROGENASE-LIKE OXIDOREDUCTASE"/>
    <property type="match status" value="1"/>
</dbReference>
<dbReference type="RefSeq" id="WP_188515654.1">
    <property type="nucleotide sequence ID" value="NZ_BMGD01000009.1"/>
</dbReference>
<evidence type="ECO:0000313" key="3">
    <source>
        <dbReference type="Proteomes" id="UP000614261"/>
    </source>
</evidence>
<evidence type="ECO:0000313" key="2">
    <source>
        <dbReference type="EMBL" id="GGB76047.1"/>
    </source>
</evidence>
<dbReference type="PANTHER" id="PTHR12286">
    <property type="entry name" value="SACCHAROPINE DEHYDROGENASE-LIKE OXIDOREDUCTASE"/>
    <property type="match status" value="1"/>
</dbReference>
<dbReference type="InterPro" id="IPR036291">
    <property type="entry name" value="NAD(P)-bd_dom_sf"/>
</dbReference>
<accession>A0ABQ1JT04</accession>
<dbReference type="Proteomes" id="UP000614261">
    <property type="component" value="Unassembled WGS sequence"/>
</dbReference>
<dbReference type="EMBL" id="BMGD01000009">
    <property type="protein sequence ID" value="GGB76047.1"/>
    <property type="molecule type" value="Genomic_DNA"/>
</dbReference>
<dbReference type="InterPro" id="IPR051276">
    <property type="entry name" value="Saccharopine_DH-like_oxidrdct"/>
</dbReference>
<name>A0ABQ1JT04_9SPHN</name>
<protein>
    <submittedName>
        <fullName evidence="2">Saccharopine dehydrogenase</fullName>
    </submittedName>
</protein>
<organism evidence="2 3">
    <name type="scientific">Blastomonas aquatica</name>
    <dbReference type="NCBI Taxonomy" id="1510276"/>
    <lineage>
        <taxon>Bacteria</taxon>
        <taxon>Pseudomonadati</taxon>
        <taxon>Pseudomonadota</taxon>
        <taxon>Alphaproteobacteria</taxon>
        <taxon>Sphingomonadales</taxon>
        <taxon>Sphingomonadaceae</taxon>
        <taxon>Blastomonas</taxon>
    </lineage>
</organism>
<feature type="domain" description="Saccharopine dehydrogenase NADP binding" evidence="1">
    <location>
        <begin position="8"/>
        <end position="135"/>
    </location>
</feature>
<reference evidence="3" key="1">
    <citation type="journal article" date="2019" name="Int. J. Syst. Evol. Microbiol.">
        <title>The Global Catalogue of Microorganisms (GCM) 10K type strain sequencing project: providing services to taxonomists for standard genome sequencing and annotation.</title>
        <authorList>
            <consortium name="The Broad Institute Genomics Platform"/>
            <consortium name="The Broad Institute Genome Sequencing Center for Infectious Disease"/>
            <person name="Wu L."/>
            <person name="Ma J."/>
        </authorList>
    </citation>
    <scope>NUCLEOTIDE SEQUENCE [LARGE SCALE GENOMIC DNA]</scope>
    <source>
        <strain evidence="3">CGMCC 1.12851</strain>
    </source>
</reference>
<comment type="caution">
    <text evidence="2">The sequence shown here is derived from an EMBL/GenBank/DDBJ whole genome shotgun (WGS) entry which is preliminary data.</text>
</comment>
<dbReference type="SUPFAM" id="SSF51735">
    <property type="entry name" value="NAD(P)-binding Rossmann-fold domains"/>
    <property type="match status" value="1"/>
</dbReference>
<dbReference type="Pfam" id="PF03435">
    <property type="entry name" value="Sacchrp_dh_NADP"/>
    <property type="match status" value="1"/>
</dbReference>
<dbReference type="InterPro" id="IPR005097">
    <property type="entry name" value="Sacchrp_dh_NADP-bd"/>
</dbReference>
<proteinExistence type="predicted"/>